<evidence type="ECO:0000313" key="5">
    <source>
        <dbReference type="EMBL" id="BDG04541.1"/>
    </source>
</evidence>
<feature type="domain" description="HTH luxR-type" evidence="4">
    <location>
        <begin position="133"/>
        <end position="198"/>
    </location>
</feature>
<dbReference type="Pfam" id="PF00196">
    <property type="entry name" value="GerE"/>
    <property type="match status" value="1"/>
</dbReference>
<dbReference type="SMART" id="SM00421">
    <property type="entry name" value="HTH_LUXR"/>
    <property type="match status" value="1"/>
</dbReference>
<evidence type="ECO:0000259" key="4">
    <source>
        <dbReference type="PROSITE" id="PS50043"/>
    </source>
</evidence>
<dbReference type="PANTHER" id="PTHR44688:SF25">
    <property type="entry name" value="HTH LUXR-TYPE DOMAIN-CONTAINING PROTEIN"/>
    <property type="match status" value="1"/>
</dbReference>
<dbReference type="PROSITE" id="PS50043">
    <property type="entry name" value="HTH_LUXR_2"/>
    <property type="match status" value="1"/>
</dbReference>
<dbReference type="InterPro" id="IPR011006">
    <property type="entry name" value="CheY-like_superfamily"/>
</dbReference>
<dbReference type="SUPFAM" id="SSF46894">
    <property type="entry name" value="C-terminal effector domain of the bipartite response regulators"/>
    <property type="match status" value="1"/>
</dbReference>
<gene>
    <name evidence="5" type="ORF">AMOR_35370</name>
</gene>
<dbReference type="InterPro" id="IPR000792">
    <property type="entry name" value="Tscrpt_reg_LuxR_C"/>
</dbReference>
<dbReference type="EMBL" id="AP025591">
    <property type="protein sequence ID" value="BDG04541.1"/>
    <property type="molecule type" value="Genomic_DNA"/>
</dbReference>
<evidence type="ECO:0000256" key="3">
    <source>
        <dbReference type="ARBA" id="ARBA00023163"/>
    </source>
</evidence>
<keyword evidence="6" id="KW-1185">Reference proteome</keyword>
<name>A0ABN6MUD0_9BACT</name>
<accession>A0ABN6MUD0</accession>
<protein>
    <submittedName>
        <fullName evidence="5">Helix-turn-helix transcriptional regulator</fullName>
    </submittedName>
</protein>
<evidence type="ECO:0000256" key="1">
    <source>
        <dbReference type="ARBA" id="ARBA00023015"/>
    </source>
</evidence>
<dbReference type="CDD" id="cd06170">
    <property type="entry name" value="LuxR_C_like"/>
    <property type="match status" value="1"/>
</dbReference>
<dbReference type="Proteomes" id="UP001162891">
    <property type="component" value="Chromosome"/>
</dbReference>
<evidence type="ECO:0000313" key="6">
    <source>
        <dbReference type="Proteomes" id="UP001162891"/>
    </source>
</evidence>
<sequence length="202" mass="20142">MEPVPVLVVSPDPLARGGLAARVAARAELALAGESAPRDAGRLAAESAPEVVLWDLGAGPGGAGGLAALGDVPVLALAADEAQAAEALRAGARGVIFRGAPPEVLAAAAIAAARGLEVLDPALAGGFVRPPEAPEPDEPLTPREREVLALLAEGLANKAIASRLGISEHTAKFHVNAILSKLGAGSRAEAIVRAARMGLVVL</sequence>
<reference evidence="6" key="1">
    <citation type="journal article" date="2022" name="Int. J. Syst. Evol. Microbiol.">
        <title>Anaeromyxobacter oryzae sp. nov., Anaeromyxobacter diazotrophicus sp. nov. and Anaeromyxobacter paludicola sp. nov., isolated from paddy soils.</title>
        <authorList>
            <person name="Itoh H."/>
            <person name="Xu Z."/>
            <person name="Mise K."/>
            <person name="Masuda Y."/>
            <person name="Ushijima N."/>
            <person name="Hayakawa C."/>
            <person name="Shiratori Y."/>
            <person name="Senoo K."/>
        </authorList>
    </citation>
    <scope>NUCLEOTIDE SEQUENCE [LARGE SCALE GENOMIC DNA]</scope>
    <source>
        <strain evidence="6">Red232</strain>
    </source>
</reference>
<dbReference type="RefSeq" id="WP_248352948.1">
    <property type="nucleotide sequence ID" value="NZ_AP025591.1"/>
</dbReference>
<keyword evidence="3" id="KW-0804">Transcription</keyword>
<dbReference type="SUPFAM" id="SSF52172">
    <property type="entry name" value="CheY-like"/>
    <property type="match status" value="1"/>
</dbReference>
<organism evidence="5 6">
    <name type="scientific">Anaeromyxobacter oryzae</name>
    <dbReference type="NCBI Taxonomy" id="2918170"/>
    <lineage>
        <taxon>Bacteria</taxon>
        <taxon>Pseudomonadati</taxon>
        <taxon>Myxococcota</taxon>
        <taxon>Myxococcia</taxon>
        <taxon>Myxococcales</taxon>
        <taxon>Cystobacterineae</taxon>
        <taxon>Anaeromyxobacteraceae</taxon>
        <taxon>Anaeromyxobacter</taxon>
    </lineage>
</organism>
<proteinExistence type="predicted"/>
<dbReference type="InterPro" id="IPR016032">
    <property type="entry name" value="Sig_transdc_resp-reg_C-effctor"/>
</dbReference>
<keyword evidence="2" id="KW-0238">DNA-binding</keyword>
<dbReference type="PANTHER" id="PTHR44688">
    <property type="entry name" value="DNA-BINDING TRANSCRIPTIONAL ACTIVATOR DEVR_DOSR"/>
    <property type="match status" value="1"/>
</dbReference>
<keyword evidence="1" id="KW-0805">Transcription regulation</keyword>
<evidence type="ECO:0000256" key="2">
    <source>
        <dbReference type="ARBA" id="ARBA00023125"/>
    </source>
</evidence>
<dbReference type="Gene3D" id="3.40.50.2300">
    <property type="match status" value="1"/>
</dbReference>
<dbReference type="PRINTS" id="PR00038">
    <property type="entry name" value="HTHLUXR"/>
</dbReference>